<gene>
    <name evidence="2" type="ORF">SAMN02745191_1345</name>
</gene>
<evidence type="ECO:0000313" key="3">
    <source>
        <dbReference type="Proteomes" id="UP000243297"/>
    </source>
</evidence>
<protein>
    <submittedName>
        <fullName evidence="2">Uncharacterized protein</fullName>
    </submittedName>
</protein>
<dbReference type="STRING" id="118967.SAMN02745191_1345"/>
<dbReference type="RefSeq" id="WP_078711750.1">
    <property type="nucleotide sequence ID" value="NZ_FUWY01000003.1"/>
</dbReference>
<keyword evidence="1" id="KW-1133">Transmembrane helix</keyword>
<dbReference type="Proteomes" id="UP000243297">
    <property type="component" value="Unassembled WGS sequence"/>
</dbReference>
<keyword evidence="1" id="KW-0812">Transmembrane</keyword>
<dbReference type="EMBL" id="FUWY01000003">
    <property type="protein sequence ID" value="SJZ68982.1"/>
    <property type="molecule type" value="Genomic_DNA"/>
</dbReference>
<dbReference type="AlphaFoldDB" id="A0A1T4MPN3"/>
<feature type="transmembrane region" description="Helical" evidence="1">
    <location>
        <begin position="6"/>
        <end position="23"/>
    </location>
</feature>
<evidence type="ECO:0000313" key="2">
    <source>
        <dbReference type="EMBL" id="SJZ68982.1"/>
    </source>
</evidence>
<evidence type="ECO:0000256" key="1">
    <source>
        <dbReference type="SAM" id="Phobius"/>
    </source>
</evidence>
<keyword evidence="1" id="KW-0472">Membrane</keyword>
<sequence length="64" mass="7461">MTYIKFILLVIGLIFIMYARATYTKRINLSKEHFELAYNQKEKYIAWVGYILLGLAALLAAFNI</sequence>
<name>A0A1T4MPN3_9FIRM</name>
<accession>A0A1T4MPN3</accession>
<feature type="transmembrane region" description="Helical" evidence="1">
    <location>
        <begin position="44"/>
        <end position="62"/>
    </location>
</feature>
<keyword evidence="3" id="KW-1185">Reference proteome</keyword>
<proteinExistence type="predicted"/>
<reference evidence="3" key="1">
    <citation type="submission" date="2017-02" db="EMBL/GenBank/DDBJ databases">
        <authorList>
            <person name="Varghese N."/>
            <person name="Submissions S."/>
        </authorList>
    </citation>
    <scope>NUCLEOTIDE SEQUENCE [LARGE SCALE GENOMIC DNA]</scope>
    <source>
        <strain evidence="3">ATCC 25662</strain>
    </source>
</reference>
<organism evidence="2 3">
    <name type="scientific">Anaerorhabdus furcosa</name>
    <dbReference type="NCBI Taxonomy" id="118967"/>
    <lineage>
        <taxon>Bacteria</taxon>
        <taxon>Bacillati</taxon>
        <taxon>Bacillota</taxon>
        <taxon>Erysipelotrichia</taxon>
        <taxon>Erysipelotrichales</taxon>
        <taxon>Erysipelotrichaceae</taxon>
        <taxon>Anaerorhabdus</taxon>
    </lineage>
</organism>